<dbReference type="GO" id="GO:0016787">
    <property type="term" value="F:hydrolase activity"/>
    <property type="evidence" value="ECO:0007669"/>
    <property type="project" value="UniProtKB-KW"/>
</dbReference>
<dbReference type="GO" id="GO:0006402">
    <property type="term" value="P:mRNA catabolic process"/>
    <property type="evidence" value="ECO:0007669"/>
    <property type="project" value="TreeGrafter"/>
</dbReference>
<evidence type="ECO:0000256" key="1">
    <source>
        <dbReference type="PIRNR" id="PIRNR033490"/>
    </source>
</evidence>
<dbReference type="GO" id="GO:0004521">
    <property type="term" value="F:RNA endonuclease activity"/>
    <property type="evidence" value="ECO:0007669"/>
    <property type="project" value="TreeGrafter"/>
</dbReference>
<dbReference type="Gene3D" id="2.30.30.110">
    <property type="match status" value="1"/>
</dbReference>
<evidence type="ECO:0000313" key="2">
    <source>
        <dbReference type="EMBL" id="SFM49622.1"/>
    </source>
</evidence>
<dbReference type="Proteomes" id="UP000199561">
    <property type="component" value="Unassembled WGS sequence"/>
</dbReference>
<accession>A0A1I4RBG8</accession>
<name>A0A1I4RBG8_9PROT</name>
<dbReference type="AlphaFoldDB" id="A0A1I4RBG8"/>
<comment type="function">
    <text evidence="1">Toxic component of a type II toxin-antitoxin (TA) system.</text>
</comment>
<dbReference type="EMBL" id="FOUF01000018">
    <property type="protein sequence ID" value="SFM49622.1"/>
    <property type="molecule type" value="Genomic_DNA"/>
</dbReference>
<dbReference type="STRING" id="52442.SAMN05421880_11849"/>
<dbReference type="SUPFAM" id="SSF50118">
    <property type="entry name" value="Cell growth inhibitor/plasmid maintenance toxic component"/>
    <property type="match status" value="1"/>
</dbReference>
<sequence length="124" mass="14026">MVEVIQRGEIWVANLNPPRGQEIGKIRPVLVFQDNALTAIGTPMIIILPMTTQVYPSFKQWRITVTARNRLLRDCQVIVDQPRTLDRSRFGEGPLATLSTAEMEAVEHAFLGVCGMFHYAIHPR</sequence>
<dbReference type="Pfam" id="PF02452">
    <property type="entry name" value="PemK_toxin"/>
    <property type="match status" value="1"/>
</dbReference>
<keyword evidence="1" id="KW-0378">Hydrolase</keyword>
<dbReference type="RefSeq" id="WP_218143456.1">
    <property type="nucleotide sequence ID" value="NZ_FOUF01000018.1"/>
</dbReference>
<dbReference type="GO" id="GO:0016075">
    <property type="term" value="P:rRNA catabolic process"/>
    <property type="evidence" value="ECO:0007669"/>
    <property type="project" value="TreeGrafter"/>
</dbReference>
<dbReference type="PIRSF" id="PIRSF033490">
    <property type="entry name" value="MazF"/>
    <property type="match status" value="1"/>
</dbReference>
<organism evidence="2 3">
    <name type="scientific">Nitrosomonas nitrosa</name>
    <dbReference type="NCBI Taxonomy" id="52442"/>
    <lineage>
        <taxon>Bacteria</taxon>
        <taxon>Pseudomonadati</taxon>
        <taxon>Pseudomonadota</taxon>
        <taxon>Betaproteobacteria</taxon>
        <taxon>Nitrosomonadales</taxon>
        <taxon>Nitrosomonadaceae</taxon>
        <taxon>Nitrosomonas</taxon>
    </lineage>
</organism>
<evidence type="ECO:0000313" key="3">
    <source>
        <dbReference type="Proteomes" id="UP000199561"/>
    </source>
</evidence>
<protein>
    <recommendedName>
        <fullName evidence="1">mRNA interferase</fullName>
        <ecNumber evidence="1">3.1.-.-</ecNumber>
    </recommendedName>
</protein>
<keyword evidence="3" id="KW-1185">Reference proteome</keyword>
<gene>
    <name evidence="2" type="ORF">SAMN05421880_11849</name>
</gene>
<dbReference type="PANTHER" id="PTHR33988:SF2">
    <property type="entry name" value="ENDORIBONUCLEASE MAZF"/>
    <property type="match status" value="1"/>
</dbReference>
<dbReference type="EC" id="3.1.-.-" evidence="1"/>
<dbReference type="InterPro" id="IPR011067">
    <property type="entry name" value="Plasmid_toxin/cell-grow_inhib"/>
</dbReference>
<keyword evidence="1" id="KW-0540">Nuclease</keyword>
<proteinExistence type="inferred from homology"/>
<dbReference type="GO" id="GO:0003677">
    <property type="term" value="F:DNA binding"/>
    <property type="evidence" value="ECO:0007669"/>
    <property type="project" value="InterPro"/>
</dbReference>
<keyword evidence="1" id="KW-0255">Endonuclease</keyword>
<reference evidence="2 3" key="1">
    <citation type="submission" date="2016-10" db="EMBL/GenBank/DDBJ databases">
        <authorList>
            <person name="de Groot N.N."/>
        </authorList>
    </citation>
    <scope>NUCLEOTIDE SEQUENCE [LARGE SCALE GENOMIC DNA]</scope>
    <source>
        <strain evidence="2 3">Nm146</strain>
    </source>
</reference>
<dbReference type="PANTHER" id="PTHR33988">
    <property type="entry name" value="ENDORIBONUCLEASE MAZF-RELATED"/>
    <property type="match status" value="1"/>
</dbReference>
<dbReference type="InterPro" id="IPR003477">
    <property type="entry name" value="PemK-like"/>
</dbReference>
<comment type="similarity">
    <text evidence="1">Belongs to the PemK/MazF family.</text>
</comment>